<keyword evidence="9" id="KW-0862">Zinc</keyword>
<dbReference type="GO" id="GO:0005737">
    <property type="term" value="C:cytoplasm"/>
    <property type="evidence" value="ECO:0007669"/>
    <property type="project" value="UniProtKB-SubCell"/>
</dbReference>
<evidence type="ECO:0000256" key="7">
    <source>
        <dbReference type="ARBA" id="ARBA00022723"/>
    </source>
</evidence>
<evidence type="ECO:0000259" key="14">
    <source>
        <dbReference type="SMART" id="SM00644"/>
    </source>
</evidence>
<comment type="cofactor">
    <cofactor evidence="2">
        <name>Zn(2+)</name>
        <dbReference type="ChEBI" id="CHEBI:29105"/>
    </cofactor>
</comment>
<evidence type="ECO:0000256" key="10">
    <source>
        <dbReference type="ARBA" id="ARBA00023316"/>
    </source>
</evidence>
<evidence type="ECO:0000256" key="8">
    <source>
        <dbReference type="ARBA" id="ARBA00022801"/>
    </source>
</evidence>
<evidence type="ECO:0000256" key="6">
    <source>
        <dbReference type="ARBA" id="ARBA00022490"/>
    </source>
</evidence>
<dbReference type="GO" id="GO:0071555">
    <property type="term" value="P:cell wall organization"/>
    <property type="evidence" value="ECO:0007669"/>
    <property type="project" value="UniProtKB-KW"/>
</dbReference>
<dbReference type="RefSeq" id="WP_074922749.1">
    <property type="nucleotide sequence ID" value="NZ_CP141274.1"/>
</dbReference>
<comment type="subcellular location">
    <subcellularLocation>
        <location evidence="3">Cytoplasm</location>
    </subcellularLocation>
</comment>
<comment type="catalytic activity">
    <reaction evidence="1">
        <text>Hydrolyzes the link between N-acetylmuramoyl residues and L-amino acid residues in certain cell-wall glycopeptides.</text>
        <dbReference type="EC" id="3.5.1.28"/>
    </reaction>
</comment>
<dbReference type="InterPro" id="IPR036505">
    <property type="entry name" value="Amidase/PGRP_sf"/>
</dbReference>
<dbReference type="GeneID" id="94694724"/>
<dbReference type="PANTHER" id="PTHR30417:SF4">
    <property type="entry name" value="1,6-ANHYDRO-N-ACETYLMURAMYL-L-ALANINE AMIDASE AMPD"/>
    <property type="match status" value="1"/>
</dbReference>
<dbReference type="InterPro" id="IPR051206">
    <property type="entry name" value="NAMLAA_amidase_2"/>
</dbReference>
<evidence type="ECO:0000256" key="2">
    <source>
        <dbReference type="ARBA" id="ARBA00001947"/>
    </source>
</evidence>
<comment type="similarity">
    <text evidence="4">Belongs to the N-acetylmuramoyl-L-alanine amidase 2 family.</text>
</comment>
<keyword evidence="7" id="KW-0479">Metal-binding</keyword>
<evidence type="ECO:0000256" key="11">
    <source>
        <dbReference type="ARBA" id="ARBA00039257"/>
    </source>
</evidence>
<dbReference type="Proteomes" id="UP000183417">
    <property type="component" value="Unassembled WGS sequence"/>
</dbReference>
<evidence type="ECO:0000256" key="3">
    <source>
        <dbReference type="ARBA" id="ARBA00004496"/>
    </source>
</evidence>
<dbReference type="EMBL" id="FNPE01000012">
    <property type="protein sequence ID" value="SDZ10646.1"/>
    <property type="molecule type" value="Genomic_DNA"/>
</dbReference>
<keyword evidence="10" id="KW-0961">Cell wall biogenesis/degradation</keyword>
<evidence type="ECO:0000256" key="9">
    <source>
        <dbReference type="ARBA" id="ARBA00022833"/>
    </source>
</evidence>
<dbReference type="SUPFAM" id="SSF55846">
    <property type="entry name" value="N-acetylmuramoyl-L-alanine amidase-like"/>
    <property type="match status" value="1"/>
</dbReference>
<keyword evidence="6" id="KW-0963">Cytoplasm</keyword>
<evidence type="ECO:0000256" key="4">
    <source>
        <dbReference type="ARBA" id="ARBA00007553"/>
    </source>
</evidence>
<evidence type="ECO:0000256" key="5">
    <source>
        <dbReference type="ARBA" id="ARBA00011901"/>
    </source>
</evidence>
<evidence type="ECO:0000313" key="15">
    <source>
        <dbReference type="EMBL" id="SDZ10646.1"/>
    </source>
</evidence>
<reference evidence="15 16" key="1">
    <citation type="submission" date="2016-10" db="EMBL/GenBank/DDBJ databases">
        <authorList>
            <person name="de Groot N.N."/>
        </authorList>
    </citation>
    <scope>NUCLEOTIDE SEQUENCE [LARGE SCALE GENOMIC DNA]</scope>
    <source>
        <strain evidence="15 16">LMG 24775</strain>
    </source>
</reference>
<protein>
    <recommendedName>
        <fullName evidence="11">1,6-anhydro-N-acetylmuramyl-L-alanine amidase AmpD</fullName>
        <ecNumber evidence="5">3.5.1.28</ecNumber>
    </recommendedName>
    <alternativeName>
        <fullName evidence="12">N-acetylmuramoyl-L-alanine amidase</fullName>
    </alternativeName>
</protein>
<organism evidence="15 16">
    <name type="scientific">Delftia lacustris</name>
    <dbReference type="NCBI Taxonomy" id="558537"/>
    <lineage>
        <taxon>Bacteria</taxon>
        <taxon>Pseudomonadati</taxon>
        <taxon>Pseudomonadota</taxon>
        <taxon>Betaproteobacteria</taxon>
        <taxon>Burkholderiales</taxon>
        <taxon>Comamonadaceae</taxon>
        <taxon>Delftia</taxon>
    </lineage>
</organism>
<dbReference type="Pfam" id="PF01510">
    <property type="entry name" value="Amidase_2"/>
    <property type="match status" value="1"/>
</dbReference>
<keyword evidence="8" id="KW-0378">Hydrolase</keyword>
<dbReference type="GO" id="GO:0009254">
    <property type="term" value="P:peptidoglycan turnover"/>
    <property type="evidence" value="ECO:0007669"/>
    <property type="project" value="TreeGrafter"/>
</dbReference>
<dbReference type="EC" id="3.5.1.28" evidence="5"/>
<evidence type="ECO:0000313" key="16">
    <source>
        <dbReference type="Proteomes" id="UP000183417"/>
    </source>
</evidence>
<dbReference type="SMART" id="SM00644">
    <property type="entry name" value="Ami_2"/>
    <property type="match status" value="1"/>
</dbReference>
<proteinExistence type="inferred from homology"/>
<evidence type="ECO:0000256" key="12">
    <source>
        <dbReference type="ARBA" id="ARBA00042615"/>
    </source>
</evidence>
<dbReference type="CDD" id="cd06583">
    <property type="entry name" value="PGRP"/>
    <property type="match status" value="1"/>
</dbReference>
<gene>
    <name evidence="15" type="ORF">SAMN05421547_11269</name>
</gene>
<dbReference type="NCBIfam" id="NF008758">
    <property type="entry name" value="PRK11789.1"/>
    <property type="match status" value="1"/>
</dbReference>
<dbReference type="AlphaFoldDB" id="A0A1H3QB62"/>
<dbReference type="InterPro" id="IPR002502">
    <property type="entry name" value="Amidase_domain"/>
</dbReference>
<sequence length="219" mass="24108">MAKPDPQAQATTTTTTTTTMGPAWTWQGGWLQQARHLPSPNFGERPAQALVDLVVVHSISLPPGEYGTGAVQQLFTNQLDWDAHPYYQGIRGLEVSAHFFVTRLGEVWQFVDCDARAWHAGASSWRGKDRCNDDSIGIELEGLEGLPFEPAQYAALENLCEAIAARYPVAHLAGHEHIAPGRKRDPGPGFDWPRLRGLLSRHQATANWQLPPRAGQPST</sequence>
<feature type="domain" description="N-acetylmuramoyl-L-alanine amidase" evidence="14">
    <location>
        <begin position="39"/>
        <end position="187"/>
    </location>
</feature>
<feature type="region of interest" description="Disordered" evidence="13">
    <location>
        <begin position="1"/>
        <end position="21"/>
    </location>
</feature>
<dbReference type="GO" id="GO:0008745">
    <property type="term" value="F:N-acetylmuramoyl-L-alanine amidase activity"/>
    <property type="evidence" value="ECO:0007669"/>
    <property type="project" value="UniProtKB-EC"/>
</dbReference>
<dbReference type="GO" id="GO:0046872">
    <property type="term" value="F:metal ion binding"/>
    <property type="evidence" value="ECO:0007669"/>
    <property type="project" value="UniProtKB-KW"/>
</dbReference>
<evidence type="ECO:0000256" key="13">
    <source>
        <dbReference type="SAM" id="MobiDB-lite"/>
    </source>
</evidence>
<name>A0A1H3QB62_9BURK</name>
<dbReference type="GO" id="GO:0009253">
    <property type="term" value="P:peptidoglycan catabolic process"/>
    <property type="evidence" value="ECO:0007669"/>
    <property type="project" value="InterPro"/>
</dbReference>
<evidence type="ECO:0000256" key="1">
    <source>
        <dbReference type="ARBA" id="ARBA00001561"/>
    </source>
</evidence>
<dbReference type="Gene3D" id="3.40.80.10">
    <property type="entry name" value="Peptidoglycan recognition protein-like"/>
    <property type="match status" value="1"/>
</dbReference>
<dbReference type="PANTHER" id="PTHR30417">
    <property type="entry name" value="N-ACETYLMURAMOYL-L-ALANINE AMIDASE AMID"/>
    <property type="match status" value="1"/>
</dbReference>
<accession>A0A1H3QB62</accession>